<reference evidence="2 3" key="1">
    <citation type="journal article" date="2016" name="Mol. Biol. Evol.">
        <title>Comparative Genomics of Early-Diverging Mushroom-Forming Fungi Provides Insights into the Origins of Lignocellulose Decay Capabilities.</title>
        <authorList>
            <person name="Nagy L.G."/>
            <person name="Riley R."/>
            <person name="Tritt A."/>
            <person name="Adam C."/>
            <person name="Daum C."/>
            <person name="Floudas D."/>
            <person name="Sun H."/>
            <person name="Yadav J.S."/>
            <person name="Pangilinan J."/>
            <person name="Larsson K.H."/>
            <person name="Matsuura K."/>
            <person name="Barry K."/>
            <person name="Labutti K."/>
            <person name="Kuo R."/>
            <person name="Ohm R.A."/>
            <person name="Bhattacharya S.S."/>
            <person name="Shirouzu T."/>
            <person name="Yoshinaga Y."/>
            <person name="Martin F.M."/>
            <person name="Grigoriev I.V."/>
            <person name="Hibbett D.S."/>
        </authorList>
    </citation>
    <scope>NUCLEOTIDE SEQUENCE [LARGE SCALE GENOMIC DNA]</scope>
    <source>
        <strain evidence="2 3">CBS 109695</strain>
    </source>
</reference>
<organism evidence="2 3">
    <name type="scientific">Athelia psychrophila</name>
    <dbReference type="NCBI Taxonomy" id="1759441"/>
    <lineage>
        <taxon>Eukaryota</taxon>
        <taxon>Fungi</taxon>
        <taxon>Dikarya</taxon>
        <taxon>Basidiomycota</taxon>
        <taxon>Agaricomycotina</taxon>
        <taxon>Agaricomycetes</taxon>
        <taxon>Agaricomycetidae</taxon>
        <taxon>Atheliales</taxon>
        <taxon>Atheliaceae</taxon>
        <taxon>Athelia</taxon>
    </lineage>
</organism>
<feature type="domain" description="DUF7402" evidence="1">
    <location>
        <begin position="28"/>
        <end position="155"/>
    </location>
</feature>
<keyword evidence="3" id="KW-1185">Reference proteome</keyword>
<dbReference type="EMBL" id="KV417651">
    <property type="protein sequence ID" value="KZP12183.1"/>
    <property type="molecule type" value="Genomic_DNA"/>
</dbReference>
<sequence>MPSPAPLMSRAHARRDLVIDQSPGGLTNQAPAATPFASSFGIYNGTATSAAGLNDGTNTPWVSNSGGAGQWVELEFPNALHMNIIYLYDRGNPNDQVASGTLTFDDGTVISTGPLNNDGSATAIIFPTILASKIVFAITGVSATTTAVGLTEFQVCYDQKCAPSESFPPYDARTDNMWRLGALPR</sequence>
<dbReference type="OrthoDB" id="2019572at2759"/>
<name>A0A166B1K7_9AGAM</name>
<evidence type="ECO:0000313" key="2">
    <source>
        <dbReference type="EMBL" id="KZP12183.1"/>
    </source>
</evidence>
<dbReference type="Gene3D" id="2.60.120.260">
    <property type="entry name" value="Galactose-binding domain-like"/>
    <property type="match status" value="1"/>
</dbReference>
<evidence type="ECO:0000313" key="3">
    <source>
        <dbReference type="Proteomes" id="UP000076532"/>
    </source>
</evidence>
<protein>
    <recommendedName>
        <fullName evidence="1">DUF7402 domain-containing protein</fullName>
    </recommendedName>
</protein>
<evidence type="ECO:0000259" key="1">
    <source>
        <dbReference type="Pfam" id="PF24135"/>
    </source>
</evidence>
<accession>A0A166B1K7</accession>
<dbReference type="InterPro" id="IPR055826">
    <property type="entry name" value="DUF7402"/>
</dbReference>
<dbReference type="Pfam" id="PF24135">
    <property type="entry name" value="DUF7402"/>
    <property type="match status" value="1"/>
</dbReference>
<proteinExistence type="predicted"/>
<gene>
    <name evidence="2" type="ORF">FIBSPDRAFT_166797</name>
</gene>
<dbReference type="SUPFAM" id="SSF49785">
    <property type="entry name" value="Galactose-binding domain-like"/>
    <property type="match status" value="1"/>
</dbReference>
<dbReference type="InterPro" id="IPR008979">
    <property type="entry name" value="Galactose-bd-like_sf"/>
</dbReference>
<dbReference type="STRING" id="436010.A0A166B1K7"/>
<dbReference type="AlphaFoldDB" id="A0A166B1K7"/>
<dbReference type="Proteomes" id="UP000076532">
    <property type="component" value="Unassembled WGS sequence"/>
</dbReference>